<evidence type="ECO:0000313" key="2">
    <source>
        <dbReference type="Proteomes" id="UP001142489"/>
    </source>
</evidence>
<sequence>MEGVPRGIPGSLEGEASLREVKKTGPRFVAGCSNKCQGSGPTCSPRPAAQCYQECCRAMPQASCLKLDGRAHFDGAGPLASTPWLRWLALLAFPCLALSCLPGPN</sequence>
<reference evidence="1" key="1">
    <citation type="journal article" date="2023" name="DNA Res.">
        <title>Chromosome-level genome assembly of Phrynocephalus forsythii using third-generation DNA sequencing and Hi-C analysis.</title>
        <authorList>
            <person name="Qi Y."/>
            <person name="Zhao W."/>
            <person name="Zhao Y."/>
            <person name="Niu C."/>
            <person name="Cao S."/>
            <person name="Zhang Y."/>
        </authorList>
    </citation>
    <scope>NUCLEOTIDE SEQUENCE</scope>
    <source>
        <tissue evidence="1">Muscle</tissue>
    </source>
</reference>
<organism evidence="1 2">
    <name type="scientific">Phrynocephalus forsythii</name>
    <dbReference type="NCBI Taxonomy" id="171643"/>
    <lineage>
        <taxon>Eukaryota</taxon>
        <taxon>Metazoa</taxon>
        <taxon>Chordata</taxon>
        <taxon>Craniata</taxon>
        <taxon>Vertebrata</taxon>
        <taxon>Euteleostomi</taxon>
        <taxon>Lepidosauria</taxon>
        <taxon>Squamata</taxon>
        <taxon>Bifurcata</taxon>
        <taxon>Unidentata</taxon>
        <taxon>Episquamata</taxon>
        <taxon>Toxicofera</taxon>
        <taxon>Iguania</taxon>
        <taxon>Acrodonta</taxon>
        <taxon>Agamidae</taxon>
        <taxon>Agaminae</taxon>
        <taxon>Phrynocephalus</taxon>
    </lineage>
</organism>
<proteinExistence type="predicted"/>
<gene>
    <name evidence="1" type="ORF">JRQ81_012045</name>
</gene>
<protein>
    <submittedName>
        <fullName evidence="1">Uncharacterized protein</fullName>
    </submittedName>
</protein>
<comment type="caution">
    <text evidence="1">The sequence shown here is derived from an EMBL/GenBank/DDBJ whole genome shotgun (WGS) entry which is preliminary data.</text>
</comment>
<evidence type="ECO:0000313" key="1">
    <source>
        <dbReference type="EMBL" id="KAJ7304480.1"/>
    </source>
</evidence>
<dbReference type="Proteomes" id="UP001142489">
    <property type="component" value="Unassembled WGS sequence"/>
</dbReference>
<keyword evidence="2" id="KW-1185">Reference proteome</keyword>
<dbReference type="AlphaFoldDB" id="A0A9Q0XA64"/>
<dbReference type="OrthoDB" id="9947586at2759"/>
<dbReference type="EMBL" id="JAPFRF010000023">
    <property type="protein sequence ID" value="KAJ7304480.1"/>
    <property type="molecule type" value="Genomic_DNA"/>
</dbReference>
<name>A0A9Q0XA64_9SAUR</name>
<accession>A0A9Q0XA64</accession>